<dbReference type="InterPro" id="IPR011990">
    <property type="entry name" value="TPR-like_helical_dom_sf"/>
</dbReference>
<reference evidence="3" key="1">
    <citation type="submission" date="2021-01" db="EMBL/GenBank/DDBJ databases">
        <title>Genome public.</title>
        <authorList>
            <person name="Liu C."/>
            <person name="Sun Q."/>
        </authorList>
    </citation>
    <scope>NUCLEOTIDE SEQUENCE</scope>
    <source>
        <strain evidence="3">YIM B02565</strain>
    </source>
</reference>
<dbReference type="Gene3D" id="2.30.30.100">
    <property type="match status" value="1"/>
</dbReference>
<dbReference type="SUPFAM" id="SSF48452">
    <property type="entry name" value="TPR-like"/>
    <property type="match status" value="1"/>
</dbReference>
<dbReference type="PROSITE" id="PS51257">
    <property type="entry name" value="PROKAR_LIPOPROTEIN"/>
    <property type="match status" value="1"/>
</dbReference>
<accession>A0A937K6C8</accession>
<dbReference type="RefSeq" id="WP_202768952.1">
    <property type="nucleotide sequence ID" value="NZ_JAESWA010000025.1"/>
</dbReference>
<protein>
    <submittedName>
        <fullName evidence="3">Ig-like domain-containing protein</fullName>
    </submittedName>
</protein>
<evidence type="ECO:0000313" key="4">
    <source>
        <dbReference type="Proteomes" id="UP000623681"/>
    </source>
</evidence>
<evidence type="ECO:0000259" key="2">
    <source>
        <dbReference type="Pfam" id="PF07532"/>
    </source>
</evidence>
<evidence type="ECO:0000313" key="3">
    <source>
        <dbReference type="EMBL" id="MBL4933510.1"/>
    </source>
</evidence>
<organism evidence="3 4">
    <name type="scientific">Clostridium paridis</name>
    <dbReference type="NCBI Taxonomy" id="2803863"/>
    <lineage>
        <taxon>Bacteria</taxon>
        <taxon>Bacillati</taxon>
        <taxon>Bacillota</taxon>
        <taxon>Clostridia</taxon>
        <taxon>Eubacteriales</taxon>
        <taxon>Clostridiaceae</taxon>
        <taxon>Clostridium</taxon>
    </lineage>
</organism>
<keyword evidence="4" id="KW-1185">Reference proteome</keyword>
<dbReference type="Pfam" id="PF07532">
    <property type="entry name" value="Big_4"/>
    <property type="match status" value="1"/>
</dbReference>
<proteinExistence type="predicted"/>
<dbReference type="AlphaFoldDB" id="A0A937K6C8"/>
<feature type="signal peptide" evidence="1">
    <location>
        <begin position="1"/>
        <end position="21"/>
    </location>
</feature>
<name>A0A937K6C8_9CLOT</name>
<sequence length="337" mass="38517">MRKRGVLFLLSLVLLFTISGCGNKEKTNILSNDVKQEEVMQEEEIKKCISDGTDFLNAGKYDDAKTSFEKALSMDKANKGAYIEIKNKYMDKQRLDDAYYIVKLAINNDVDIENMTQILNDIKSKFEVAKLSASVYENNKYTLPSKVKVKINNEEKEVDVDWISNNVDTSKIGSQKYIGKVEQYDRTIELTLNVMKIQKIKMVGWISKVYEKNGKRYLDYDEVQLFLDKDGKDYTAENAAKEDGVELPPDGRLLDGVYIRNKNKSIKTYEISPNVEITVCGHRVGDNNNSMKQYKASYEKLKSIVEHDSVAVVIPGTLCYVDLENNVVVKIEEQYLP</sequence>
<dbReference type="EMBL" id="JAESWA010000025">
    <property type="protein sequence ID" value="MBL4933510.1"/>
    <property type="molecule type" value="Genomic_DNA"/>
</dbReference>
<dbReference type="Gene3D" id="1.25.40.10">
    <property type="entry name" value="Tetratricopeptide repeat domain"/>
    <property type="match status" value="1"/>
</dbReference>
<feature type="domain" description="Bacterial Ig-like" evidence="2">
    <location>
        <begin position="129"/>
        <end position="184"/>
    </location>
</feature>
<comment type="caution">
    <text evidence="3">The sequence shown here is derived from an EMBL/GenBank/DDBJ whole genome shotgun (WGS) entry which is preliminary data.</text>
</comment>
<dbReference type="Proteomes" id="UP000623681">
    <property type="component" value="Unassembled WGS sequence"/>
</dbReference>
<feature type="chain" id="PRO_5038451648" evidence="1">
    <location>
        <begin position="22"/>
        <end position="337"/>
    </location>
</feature>
<dbReference type="InterPro" id="IPR011081">
    <property type="entry name" value="Big_4"/>
</dbReference>
<keyword evidence="1" id="KW-0732">Signal</keyword>
<gene>
    <name evidence="3" type="ORF">JK634_17090</name>
</gene>
<evidence type="ECO:0000256" key="1">
    <source>
        <dbReference type="SAM" id="SignalP"/>
    </source>
</evidence>